<dbReference type="GO" id="GO:0016020">
    <property type="term" value="C:membrane"/>
    <property type="evidence" value="ECO:0007669"/>
    <property type="project" value="InterPro"/>
</dbReference>
<evidence type="ECO:0000259" key="2">
    <source>
        <dbReference type="Pfam" id="PF01478"/>
    </source>
</evidence>
<feature type="transmembrane region" description="Helical" evidence="1">
    <location>
        <begin position="186"/>
        <end position="203"/>
    </location>
</feature>
<dbReference type="EMBL" id="SOAU01000001">
    <property type="protein sequence ID" value="TDT14689.1"/>
    <property type="molecule type" value="Genomic_DNA"/>
</dbReference>
<protein>
    <submittedName>
        <fullName evidence="3">Type IV leader peptidase family protein</fullName>
    </submittedName>
</protein>
<organism evidence="3 4">
    <name type="scientific">Ilumatobacter fluminis</name>
    <dbReference type="NCBI Taxonomy" id="467091"/>
    <lineage>
        <taxon>Bacteria</taxon>
        <taxon>Bacillati</taxon>
        <taxon>Actinomycetota</taxon>
        <taxon>Acidimicrobiia</taxon>
        <taxon>Acidimicrobiales</taxon>
        <taxon>Ilumatobacteraceae</taxon>
        <taxon>Ilumatobacter</taxon>
    </lineage>
</organism>
<feature type="domain" description="Prepilin type IV endopeptidase peptidase" evidence="2">
    <location>
        <begin position="68"/>
        <end position="174"/>
    </location>
</feature>
<accession>A0A4R7HW00</accession>
<dbReference type="GO" id="GO:0004190">
    <property type="term" value="F:aspartic-type endopeptidase activity"/>
    <property type="evidence" value="ECO:0007669"/>
    <property type="project" value="InterPro"/>
</dbReference>
<dbReference type="Gene3D" id="1.20.120.1220">
    <property type="match status" value="1"/>
</dbReference>
<dbReference type="InterPro" id="IPR000045">
    <property type="entry name" value="Prepilin_IV_endopep_pep"/>
</dbReference>
<dbReference type="AlphaFoldDB" id="A0A4R7HW00"/>
<feature type="transmembrane region" description="Helical" evidence="1">
    <location>
        <begin position="41"/>
        <end position="74"/>
    </location>
</feature>
<keyword evidence="1" id="KW-0472">Membrane</keyword>
<sequence length="209" mass="20768">MTPIRSTFSPMSTTTSRDDVRIVDSFGDGGKPIRRAPMLGAVAGLAAAGLLTSFGGTTALWFASALVAAGAAAGDDLRRGRLPDRLVALIAVLGLTAAVIIDGAGGAIAFLTGALALGAPLLAFHLASPCSMAFGDVKYAAAIGGLLGIVGIDVGDRLFLAMTALTVASAAAVLGAVAVRSRQVPFGPSLFLGTCVTLVFAVATRSPLA</sequence>
<name>A0A4R7HW00_9ACTN</name>
<evidence type="ECO:0000313" key="4">
    <source>
        <dbReference type="Proteomes" id="UP000294558"/>
    </source>
</evidence>
<keyword evidence="4" id="KW-1185">Reference proteome</keyword>
<evidence type="ECO:0000256" key="1">
    <source>
        <dbReference type="SAM" id="Phobius"/>
    </source>
</evidence>
<feature type="transmembrane region" description="Helical" evidence="1">
    <location>
        <begin position="158"/>
        <end position="179"/>
    </location>
</feature>
<dbReference type="Proteomes" id="UP000294558">
    <property type="component" value="Unassembled WGS sequence"/>
</dbReference>
<feature type="transmembrane region" description="Helical" evidence="1">
    <location>
        <begin position="107"/>
        <end position="126"/>
    </location>
</feature>
<feature type="transmembrane region" description="Helical" evidence="1">
    <location>
        <begin position="86"/>
        <end position="101"/>
    </location>
</feature>
<proteinExistence type="predicted"/>
<reference evidence="3 4" key="1">
    <citation type="submission" date="2019-03" db="EMBL/GenBank/DDBJ databases">
        <title>Sequencing the genomes of 1000 actinobacteria strains.</title>
        <authorList>
            <person name="Klenk H.-P."/>
        </authorList>
    </citation>
    <scope>NUCLEOTIDE SEQUENCE [LARGE SCALE GENOMIC DNA]</scope>
    <source>
        <strain evidence="3 4">DSM 18936</strain>
    </source>
</reference>
<dbReference type="Pfam" id="PF01478">
    <property type="entry name" value="Peptidase_A24"/>
    <property type="match status" value="1"/>
</dbReference>
<keyword evidence="1" id="KW-0812">Transmembrane</keyword>
<keyword evidence="1" id="KW-1133">Transmembrane helix</keyword>
<evidence type="ECO:0000313" key="3">
    <source>
        <dbReference type="EMBL" id="TDT14689.1"/>
    </source>
</evidence>
<comment type="caution">
    <text evidence="3">The sequence shown here is derived from an EMBL/GenBank/DDBJ whole genome shotgun (WGS) entry which is preliminary data.</text>
</comment>
<gene>
    <name evidence="3" type="ORF">BDK89_0244</name>
</gene>